<proteinExistence type="predicted"/>
<dbReference type="Proteomes" id="UP000678499">
    <property type="component" value="Unassembled WGS sequence"/>
</dbReference>
<gene>
    <name evidence="2" type="ORF">NMOB1V02_LOCUS6359</name>
</gene>
<sequence length="169" mass="18149">MTLSRISKYDDRDCIPMRSVGGSSSTSSSLGTAPVSMTTRTNGFHPPVHQLQHQQRLQQLQKQHMQRHHYLAPERSESPASHLGMGGDYPGDDSCVLVPEERVGLLAKNAARAAPPAAPSNGHRNGAPPAAGPKKNRKLGECPSKERQAMSGVGISPIGIMCVPERKRA</sequence>
<accession>A0A7R9BP56</accession>
<feature type="region of interest" description="Disordered" evidence="1">
    <location>
        <begin position="1"/>
        <end position="94"/>
    </location>
</feature>
<reference evidence="2" key="1">
    <citation type="submission" date="2020-11" db="EMBL/GenBank/DDBJ databases">
        <authorList>
            <person name="Tran Van P."/>
        </authorList>
    </citation>
    <scope>NUCLEOTIDE SEQUENCE</scope>
</reference>
<feature type="compositionally biased region" description="Basic and acidic residues" evidence="1">
    <location>
        <begin position="138"/>
        <end position="148"/>
    </location>
</feature>
<dbReference type="EMBL" id="OA883346">
    <property type="protein sequence ID" value="CAD7278661.1"/>
    <property type="molecule type" value="Genomic_DNA"/>
</dbReference>
<feature type="compositionally biased region" description="Low complexity" evidence="1">
    <location>
        <begin position="19"/>
        <end position="31"/>
    </location>
</feature>
<protein>
    <submittedName>
        <fullName evidence="2">Uncharacterized protein</fullName>
    </submittedName>
</protein>
<feature type="region of interest" description="Disordered" evidence="1">
    <location>
        <begin position="109"/>
        <end position="150"/>
    </location>
</feature>
<keyword evidence="3" id="KW-1185">Reference proteome</keyword>
<dbReference type="EMBL" id="CAJPEX010001309">
    <property type="protein sequence ID" value="CAG0918813.1"/>
    <property type="molecule type" value="Genomic_DNA"/>
</dbReference>
<evidence type="ECO:0000313" key="3">
    <source>
        <dbReference type="Proteomes" id="UP000678499"/>
    </source>
</evidence>
<organism evidence="2">
    <name type="scientific">Notodromas monacha</name>
    <dbReference type="NCBI Taxonomy" id="399045"/>
    <lineage>
        <taxon>Eukaryota</taxon>
        <taxon>Metazoa</taxon>
        <taxon>Ecdysozoa</taxon>
        <taxon>Arthropoda</taxon>
        <taxon>Crustacea</taxon>
        <taxon>Oligostraca</taxon>
        <taxon>Ostracoda</taxon>
        <taxon>Podocopa</taxon>
        <taxon>Podocopida</taxon>
        <taxon>Cypridocopina</taxon>
        <taxon>Cypridoidea</taxon>
        <taxon>Cyprididae</taxon>
        <taxon>Notodromas</taxon>
    </lineage>
</organism>
<dbReference type="AlphaFoldDB" id="A0A7R9BP56"/>
<feature type="compositionally biased region" description="Low complexity" evidence="1">
    <location>
        <begin position="49"/>
        <end position="63"/>
    </location>
</feature>
<evidence type="ECO:0000313" key="2">
    <source>
        <dbReference type="EMBL" id="CAD7278661.1"/>
    </source>
</evidence>
<evidence type="ECO:0000256" key="1">
    <source>
        <dbReference type="SAM" id="MobiDB-lite"/>
    </source>
</evidence>
<name>A0A7R9BP56_9CRUS</name>